<name>A0AA38C4B4_TAXCH</name>
<dbReference type="EMBL" id="JAHRHJ020003813">
    <property type="protein sequence ID" value="KAH9289548.1"/>
    <property type="molecule type" value="Genomic_DNA"/>
</dbReference>
<gene>
    <name evidence="2" type="ORF">KI387_033665</name>
</gene>
<sequence length="51" mass="5660">MMTRGVDEGYASMVRQELPGTRTPSKMLMREHSCYADRLGGESMPPSHSTS</sequence>
<reference evidence="2 3" key="1">
    <citation type="journal article" date="2021" name="Nat. Plants">
        <title>The Taxus genome provides insights into paclitaxel biosynthesis.</title>
        <authorList>
            <person name="Xiong X."/>
            <person name="Gou J."/>
            <person name="Liao Q."/>
            <person name="Li Y."/>
            <person name="Zhou Q."/>
            <person name="Bi G."/>
            <person name="Li C."/>
            <person name="Du R."/>
            <person name="Wang X."/>
            <person name="Sun T."/>
            <person name="Guo L."/>
            <person name="Liang H."/>
            <person name="Lu P."/>
            <person name="Wu Y."/>
            <person name="Zhang Z."/>
            <person name="Ro D.K."/>
            <person name="Shang Y."/>
            <person name="Huang S."/>
            <person name="Yan J."/>
        </authorList>
    </citation>
    <scope>NUCLEOTIDE SEQUENCE [LARGE SCALE GENOMIC DNA]</scope>
    <source>
        <strain evidence="2">Ta-2019</strain>
    </source>
</reference>
<feature type="non-terminal residue" evidence="2">
    <location>
        <position position="51"/>
    </location>
</feature>
<keyword evidence="3" id="KW-1185">Reference proteome</keyword>
<proteinExistence type="predicted"/>
<dbReference type="AlphaFoldDB" id="A0AA38C4B4"/>
<evidence type="ECO:0000313" key="3">
    <source>
        <dbReference type="Proteomes" id="UP000824469"/>
    </source>
</evidence>
<feature type="region of interest" description="Disordered" evidence="1">
    <location>
        <begin position="1"/>
        <end position="25"/>
    </location>
</feature>
<evidence type="ECO:0000256" key="1">
    <source>
        <dbReference type="SAM" id="MobiDB-lite"/>
    </source>
</evidence>
<evidence type="ECO:0000313" key="2">
    <source>
        <dbReference type="EMBL" id="KAH9289548.1"/>
    </source>
</evidence>
<dbReference type="Proteomes" id="UP000824469">
    <property type="component" value="Unassembled WGS sequence"/>
</dbReference>
<accession>A0AA38C4B4</accession>
<protein>
    <submittedName>
        <fullName evidence="2">Uncharacterized protein</fullName>
    </submittedName>
</protein>
<organism evidence="2 3">
    <name type="scientific">Taxus chinensis</name>
    <name type="common">Chinese yew</name>
    <name type="synonym">Taxus wallichiana var. chinensis</name>
    <dbReference type="NCBI Taxonomy" id="29808"/>
    <lineage>
        <taxon>Eukaryota</taxon>
        <taxon>Viridiplantae</taxon>
        <taxon>Streptophyta</taxon>
        <taxon>Embryophyta</taxon>
        <taxon>Tracheophyta</taxon>
        <taxon>Spermatophyta</taxon>
        <taxon>Pinopsida</taxon>
        <taxon>Pinidae</taxon>
        <taxon>Conifers II</taxon>
        <taxon>Cupressales</taxon>
        <taxon>Taxaceae</taxon>
        <taxon>Taxus</taxon>
    </lineage>
</organism>
<comment type="caution">
    <text evidence="2">The sequence shown here is derived from an EMBL/GenBank/DDBJ whole genome shotgun (WGS) entry which is preliminary data.</text>
</comment>